<dbReference type="AlphaFoldDB" id="A0AA89C2Z7"/>
<keyword evidence="2" id="KW-1185">Reference proteome</keyword>
<sequence length="99" mass="11045">MADDEHMENALRTEVHEAVAASQNSILSEIRSLISTEMHTFGEKQKEIADAQISINLRQNVQQQIEHSGVLPGSHLHSLSSKMSEYHLASKSDNTVKSY</sequence>
<name>A0AA89C2Z7_PINIB</name>
<comment type="caution">
    <text evidence="1">The sequence shown here is derived from an EMBL/GenBank/DDBJ whole genome shotgun (WGS) entry which is preliminary data.</text>
</comment>
<protein>
    <submittedName>
        <fullName evidence="1">Uncharacterized protein</fullName>
    </submittedName>
</protein>
<gene>
    <name evidence="1" type="ORF">FSP39_002133</name>
</gene>
<evidence type="ECO:0000313" key="2">
    <source>
        <dbReference type="Proteomes" id="UP001186944"/>
    </source>
</evidence>
<proteinExistence type="predicted"/>
<organism evidence="1 2">
    <name type="scientific">Pinctada imbricata</name>
    <name type="common">Atlantic pearl-oyster</name>
    <name type="synonym">Pinctada martensii</name>
    <dbReference type="NCBI Taxonomy" id="66713"/>
    <lineage>
        <taxon>Eukaryota</taxon>
        <taxon>Metazoa</taxon>
        <taxon>Spiralia</taxon>
        <taxon>Lophotrochozoa</taxon>
        <taxon>Mollusca</taxon>
        <taxon>Bivalvia</taxon>
        <taxon>Autobranchia</taxon>
        <taxon>Pteriomorphia</taxon>
        <taxon>Pterioida</taxon>
        <taxon>Pterioidea</taxon>
        <taxon>Pteriidae</taxon>
        <taxon>Pinctada</taxon>
    </lineage>
</organism>
<reference evidence="1" key="1">
    <citation type="submission" date="2019-08" db="EMBL/GenBank/DDBJ databases">
        <title>The improved chromosome-level genome for the pearl oyster Pinctada fucata martensii using PacBio sequencing and Hi-C.</title>
        <authorList>
            <person name="Zheng Z."/>
        </authorList>
    </citation>
    <scope>NUCLEOTIDE SEQUENCE</scope>
    <source>
        <strain evidence="1">ZZ-2019</strain>
        <tissue evidence="1">Adductor muscle</tissue>
    </source>
</reference>
<dbReference type="EMBL" id="VSWD01000002">
    <property type="protein sequence ID" value="KAK3106891.1"/>
    <property type="molecule type" value="Genomic_DNA"/>
</dbReference>
<dbReference type="Proteomes" id="UP001186944">
    <property type="component" value="Unassembled WGS sequence"/>
</dbReference>
<accession>A0AA89C2Z7</accession>
<evidence type="ECO:0000313" key="1">
    <source>
        <dbReference type="EMBL" id="KAK3106891.1"/>
    </source>
</evidence>